<feature type="domain" description="Mur ligase C-terminal" evidence="10">
    <location>
        <begin position="304"/>
        <end position="416"/>
    </location>
</feature>
<dbReference type="OrthoDB" id="9809796at2"/>
<dbReference type="GO" id="GO:0009252">
    <property type="term" value="P:peptidoglycan biosynthetic process"/>
    <property type="evidence" value="ECO:0007669"/>
    <property type="project" value="UniProtKB-UniRule"/>
</dbReference>
<dbReference type="InterPro" id="IPR005762">
    <property type="entry name" value="MurD"/>
</dbReference>
<dbReference type="Gene3D" id="3.90.190.20">
    <property type="entry name" value="Mur ligase, C-terminal domain"/>
    <property type="match status" value="1"/>
</dbReference>
<comment type="subcellular location">
    <subcellularLocation>
        <location evidence="1 7 8">Cytoplasm</location>
    </subcellularLocation>
</comment>
<feature type="transmembrane region" description="Helical" evidence="9">
    <location>
        <begin position="9"/>
        <end position="26"/>
    </location>
</feature>
<dbReference type="GO" id="GO:0051301">
    <property type="term" value="P:cell division"/>
    <property type="evidence" value="ECO:0007669"/>
    <property type="project" value="UniProtKB-KW"/>
</dbReference>
<dbReference type="Pfam" id="PF08245">
    <property type="entry name" value="Mur_ligase_M"/>
    <property type="match status" value="1"/>
</dbReference>
<dbReference type="UniPathway" id="UPA00219"/>
<dbReference type="Pfam" id="PF21799">
    <property type="entry name" value="MurD-like_N"/>
    <property type="match status" value="1"/>
</dbReference>
<dbReference type="SUPFAM" id="SSF51984">
    <property type="entry name" value="MurCD N-terminal domain"/>
    <property type="match status" value="1"/>
</dbReference>
<keyword evidence="9" id="KW-1133">Transmembrane helix</keyword>
<evidence type="ECO:0000259" key="11">
    <source>
        <dbReference type="Pfam" id="PF08245"/>
    </source>
</evidence>
<dbReference type="GO" id="GO:0071555">
    <property type="term" value="P:cell wall organization"/>
    <property type="evidence" value="ECO:0007669"/>
    <property type="project" value="UniProtKB-KW"/>
</dbReference>
<dbReference type="RefSeq" id="WP_136131004.1">
    <property type="nucleotide sequence ID" value="NZ_PDKT01000002.1"/>
</dbReference>
<dbReference type="GO" id="GO:0008764">
    <property type="term" value="F:UDP-N-acetylmuramoylalanine-D-glutamate ligase activity"/>
    <property type="evidence" value="ECO:0007669"/>
    <property type="project" value="UniProtKB-UniRule"/>
</dbReference>
<dbReference type="PROSITE" id="PS51257">
    <property type="entry name" value="PROKAR_LIPOPROTEIN"/>
    <property type="match status" value="1"/>
</dbReference>
<dbReference type="NCBIfam" id="TIGR01087">
    <property type="entry name" value="murD"/>
    <property type="match status" value="1"/>
</dbReference>
<dbReference type="PANTHER" id="PTHR43692:SF1">
    <property type="entry name" value="UDP-N-ACETYLMURAMOYLALANINE--D-GLUTAMATE LIGASE"/>
    <property type="match status" value="1"/>
</dbReference>
<dbReference type="GO" id="GO:0008360">
    <property type="term" value="P:regulation of cell shape"/>
    <property type="evidence" value="ECO:0007669"/>
    <property type="project" value="UniProtKB-KW"/>
</dbReference>
<evidence type="ECO:0000313" key="13">
    <source>
        <dbReference type="Proteomes" id="UP000296153"/>
    </source>
</evidence>
<keyword evidence="7 8" id="KW-0132">Cell division</keyword>
<dbReference type="GO" id="GO:0005737">
    <property type="term" value="C:cytoplasm"/>
    <property type="evidence" value="ECO:0007669"/>
    <property type="project" value="UniProtKB-SubCell"/>
</dbReference>
<keyword evidence="3 7" id="KW-0963">Cytoplasm</keyword>
<reference evidence="12 13" key="1">
    <citation type="journal article" date="2018" name="Genome Biol. Evol.">
        <title>Cladogenesis and Genomic Streamlining in Extracellular Endosymbionts of Tropical Stink Bugs.</title>
        <authorList>
            <person name="Otero-Bravo A."/>
            <person name="Goffredi S."/>
            <person name="Sabree Z.L."/>
        </authorList>
    </citation>
    <scope>NUCLEOTIDE SEQUENCE [LARGE SCALE GENOMIC DNA]</scope>
    <source>
        <strain evidence="12 13">SoEE</strain>
    </source>
</reference>
<evidence type="ECO:0000256" key="2">
    <source>
        <dbReference type="ARBA" id="ARBA00004752"/>
    </source>
</evidence>
<protein>
    <recommendedName>
        <fullName evidence="7 8">UDP-N-acetylmuramoylalanine--D-glutamate ligase</fullName>
        <ecNumber evidence="7 8">6.3.2.9</ecNumber>
    </recommendedName>
    <alternativeName>
        <fullName evidence="7">D-glutamic acid-adding enzyme</fullName>
    </alternativeName>
    <alternativeName>
        <fullName evidence="7">UDP-N-acetylmuramoyl-L-alanyl-D-glutamate synthetase</fullName>
    </alternativeName>
</protein>
<dbReference type="EMBL" id="PDKT01000002">
    <property type="protein sequence ID" value="PPI87976.1"/>
    <property type="molecule type" value="Genomic_DNA"/>
</dbReference>
<comment type="pathway">
    <text evidence="2 7 8">Cell wall biogenesis; peptidoglycan biosynthesis.</text>
</comment>
<name>A0A2P5T088_9GAMM</name>
<keyword evidence="7 8" id="KW-0131">Cell cycle</keyword>
<keyword evidence="7 8" id="KW-0133">Cell shape</keyword>
<comment type="function">
    <text evidence="7 8">Cell wall formation. Catalyzes the addition of glutamate to the nucleotide precursor UDP-N-acetylmuramoyl-L-alanine (UMA).</text>
</comment>
<evidence type="ECO:0000256" key="1">
    <source>
        <dbReference type="ARBA" id="ARBA00004496"/>
    </source>
</evidence>
<feature type="domain" description="Mur ligase central" evidence="11">
    <location>
        <begin position="110"/>
        <end position="281"/>
    </location>
</feature>
<dbReference type="InterPro" id="IPR013221">
    <property type="entry name" value="Mur_ligase_cen"/>
</dbReference>
<feature type="binding site" evidence="7">
    <location>
        <begin position="112"/>
        <end position="118"/>
    </location>
    <ligand>
        <name>ATP</name>
        <dbReference type="ChEBI" id="CHEBI:30616"/>
    </ligand>
</feature>
<dbReference type="PANTHER" id="PTHR43692">
    <property type="entry name" value="UDP-N-ACETYLMURAMOYLALANINE--D-GLUTAMATE LIGASE"/>
    <property type="match status" value="1"/>
</dbReference>
<evidence type="ECO:0000256" key="3">
    <source>
        <dbReference type="ARBA" id="ARBA00022490"/>
    </source>
</evidence>
<evidence type="ECO:0000256" key="9">
    <source>
        <dbReference type="SAM" id="Phobius"/>
    </source>
</evidence>
<comment type="catalytic activity">
    <reaction evidence="7 8">
        <text>UDP-N-acetyl-alpha-D-muramoyl-L-alanine + D-glutamate + ATP = UDP-N-acetyl-alpha-D-muramoyl-L-alanyl-D-glutamate + ADP + phosphate + H(+)</text>
        <dbReference type="Rhea" id="RHEA:16429"/>
        <dbReference type="ChEBI" id="CHEBI:15378"/>
        <dbReference type="ChEBI" id="CHEBI:29986"/>
        <dbReference type="ChEBI" id="CHEBI:30616"/>
        <dbReference type="ChEBI" id="CHEBI:43474"/>
        <dbReference type="ChEBI" id="CHEBI:83898"/>
        <dbReference type="ChEBI" id="CHEBI:83900"/>
        <dbReference type="ChEBI" id="CHEBI:456216"/>
        <dbReference type="EC" id="6.3.2.9"/>
    </reaction>
</comment>
<dbReference type="InterPro" id="IPR036615">
    <property type="entry name" value="Mur_ligase_C_dom_sf"/>
</dbReference>
<keyword evidence="9" id="KW-0812">Transmembrane</keyword>
<sequence>MIEYKDKKIVIIGLGVTGISCITFFLERGVLPRVMDTRLNPPNIRDIPKYIECYLGGFNINWLLQSDLIVVSPGVSLAHIELQQAINKGIEIIGDIELFCRELNSPIIAITGSNGKSTVTTLVNEMAKAAGYQVAMGGNIGLPVLDLLGMQKQQLYILEISSFQLELTNSLQANVAALLNISEDHLNRYPLGINQYRNTKMRIYKNASYCVINKDDKLAIPVFNNKQSYISFGMHDGDYHFINKNGKIYIKSIYYDQIFNTAEMKIMGIHNYINALSALAIVGVLELPYMSSLATLVSFTGLKHRFQVICQHNSVKWINDSKATNIKSTEAALCSLYFRGTLWLLLGGDSKGADFSSLINYILQKKIKIFCFGQDGAKIAALQPKISTYTETMQQAVNKIASLVRPNDIVLLSPACSSLDQFNSFEHRGDVFIKLVKDIIKN</sequence>
<evidence type="ECO:0000313" key="12">
    <source>
        <dbReference type="EMBL" id="PPI87976.1"/>
    </source>
</evidence>
<dbReference type="InterPro" id="IPR004101">
    <property type="entry name" value="Mur_ligase_C"/>
</dbReference>
<dbReference type="SUPFAM" id="SSF53623">
    <property type="entry name" value="MurD-like peptide ligases, catalytic domain"/>
    <property type="match status" value="1"/>
</dbReference>
<dbReference type="EC" id="6.3.2.9" evidence="7 8"/>
<evidence type="ECO:0000256" key="8">
    <source>
        <dbReference type="RuleBase" id="RU003664"/>
    </source>
</evidence>
<gene>
    <name evidence="7" type="primary">murD</name>
    <name evidence="12" type="ORF">CRV12_02045</name>
</gene>
<dbReference type="Gene3D" id="3.40.1190.10">
    <property type="entry name" value="Mur-like, catalytic domain"/>
    <property type="match status" value="1"/>
</dbReference>
<dbReference type="InterPro" id="IPR036565">
    <property type="entry name" value="Mur-like_cat_sf"/>
</dbReference>
<evidence type="ECO:0000256" key="7">
    <source>
        <dbReference type="HAMAP-Rule" id="MF_00639"/>
    </source>
</evidence>
<evidence type="ECO:0000256" key="4">
    <source>
        <dbReference type="ARBA" id="ARBA00022598"/>
    </source>
</evidence>
<dbReference type="SUPFAM" id="SSF53244">
    <property type="entry name" value="MurD-like peptide ligases, peptide-binding domain"/>
    <property type="match status" value="1"/>
</dbReference>
<dbReference type="Pfam" id="PF02875">
    <property type="entry name" value="Mur_ligase_C"/>
    <property type="match status" value="1"/>
</dbReference>
<accession>A0A2P5T088</accession>
<keyword evidence="7 8" id="KW-0961">Cell wall biogenesis/degradation</keyword>
<dbReference type="AlphaFoldDB" id="A0A2P5T088"/>
<proteinExistence type="inferred from homology"/>
<evidence type="ECO:0000256" key="6">
    <source>
        <dbReference type="ARBA" id="ARBA00022840"/>
    </source>
</evidence>
<dbReference type="GO" id="GO:0005524">
    <property type="term" value="F:ATP binding"/>
    <property type="evidence" value="ECO:0007669"/>
    <property type="project" value="UniProtKB-UniRule"/>
</dbReference>
<dbReference type="HAMAP" id="MF_00639">
    <property type="entry name" value="MurD"/>
    <property type="match status" value="1"/>
</dbReference>
<keyword evidence="5 7" id="KW-0547">Nucleotide-binding</keyword>
<comment type="similarity">
    <text evidence="7">Belongs to the MurCDEF family.</text>
</comment>
<keyword evidence="9" id="KW-0472">Membrane</keyword>
<keyword evidence="4 7" id="KW-0436">Ligase</keyword>
<dbReference type="Proteomes" id="UP000296153">
    <property type="component" value="Unassembled WGS sequence"/>
</dbReference>
<keyword evidence="7 8" id="KW-0573">Peptidoglycan synthesis</keyword>
<organism evidence="12 13">
    <name type="scientific">Candidatus Pantoea edessiphila</name>
    <dbReference type="NCBI Taxonomy" id="2044610"/>
    <lineage>
        <taxon>Bacteria</taxon>
        <taxon>Pseudomonadati</taxon>
        <taxon>Pseudomonadota</taxon>
        <taxon>Gammaproteobacteria</taxon>
        <taxon>Enterobacterales</taxon>
        <taxon>Erwiniaceae</taxon>
        <taxon>Pantoea</taxon>
    </lineage>
</organism>
<comment type="caution">
    <text evidence="12">The sequence shown here is derived from an EMBL/GenBank/DDBJ whole genome shotgun (WGS) entry which is preliminary data.</text>
</comment>
<evidence type="ECO:0000259" key="10">
    <source>
        <dbReference type="Pfam" id="PF02875"/>
    </source>
</evidence>
<dbReference type="Gene3D" id="3.40.50.720">
    <property type="entry name" value="NAD(P)-binding Rossmann-like Domain"/>
    <property type="match status" value="1"/>
</dbReference>
<evidence type="ECO:0000256" key="5">
    <source>
        <dbReference type="ARBA" id="ARBA00022741"/>
    </source>
</evidence>
<keyword evidence="6 7" id="KW-0067">ATP-binding</keyword>